<evidence type="ECO:0000256" key="4">
    <source>
        <dbReference type="ARBA" id="ARBA00023125"/>
    </source>
</evidence>
<dbReference type="InterPro" id="IPR028624">
    <property type="entry name" value="Tscrpt_elong_fac_GreA/B"/>
</dbReference>
<dbReference type="SUPFAM" id="SSF54534">
    <property type="entry name" value="FKBP-like"/>
    <property type="match status" value="1"/>
</dbReference>
<dbReference type="GO" id="GO:0070063">
    <property type="term" value="F:RNA polymerase binding"/>
    <property type="evidence" value="ECO:0007669"/>
    <property type="project" value="InterPro"/>
</dbReference>
<dbReference type="HAMAP" id="MF_00105">
    <property type="entry name" value="GreA_GreB"/>
    <property type="match status" value="1"/>
</dbReference>
<comment type="caution">
    <text evidence="12">The sequence shown here is derived from an EMBL/GenBank/DDBJ whole genome shotgun (WGS) entry which is preliminary data.</text>
</comment>
<dbReference type="Gene3D" id="3.10.50.30">
    <property type="entry name" value="Transcription elongation factor, GreA/GreB, C-terminal domain"/>
    <property type="match status" value="1"/>
</dbReference>
<dbReference type="GO" id="GO:0032784">
    <property type="term" value="P:regulation of DNA-templated transcription elongation"/>
    <property type="evidence" value="ECO:0007669"/>
    <property type="project" value="UniProtKB-UniRule"/>
</dbReference>
<dbReference type="NCBIfam" id="NF001261">
    <property type="entry name" value="PRK00226.1-2"/>
    <property type="match status" value="1"/>
</dbReference>
<accession>A0A2M8R6J6</accession>
<dbReference type="NCBIfam" id="TIGR01462">
    <property type="entry name" value="greA"/>
    <property type="match status" value="1"/>
</dbReference>
<evidence type="ECO:0000256" key="5">
    <source>
        <dbReference type="ARBA" id="ARBA00023163"/>
    </source>
</evidence>
<feature type="domain" description="Transcription elongation factor GreA/GreB N-terminal" evidence="11">
    <location>
        <begin position="4"/>
        <end position="74"/>
    </location>
</feature>
<feature type="domain" description="Transcription elongation factor GreA/GreB C-terminal" evidence="10">
    <location>
        <begin position="82"/>
        <end position="155"/>
    </location>
</feature>
<keyword evidence="13" id="KW-1185">Reference proteome</keyword>
<organism evidence="12 13">
    <name type="scientific">Bradyrhizobium forestalis</name>
    <dbReference type="NCBI Taxonomy" id="1419263"/>
    <lineage>
        <taxon>Bacteria</taxon>
        <taxon>Pseudomonadati</taxon>
        <taxon>Pseudomonadota</taxon>
        <taxon>Alphaproteobacteria</taxon>
        <taxon>Hyphomicrobiales</taxon>
        <taxon>Nitrobacteraceae</taxon>
        <taxon>Bradyrhizobium</taxon>
    </lineage>
</organism>
<dbReference type="SUPFAM" id="SSF46557">
    <property type="entry name" value="GreA transcript cleavage protein, N-terminal domain"/>
    <property type="match status" value="1"/>
</dbReference>
<evidence type="ECO:0000256" key="7">
    <source>
        <dbReference type="ARBA" id="ARBA00030776"/>
    </source>
</evidence>
<dbReference type="GO" id="GO:0003746">
    <property type="term" value="F:translation elongation factor activity"/>
    <property type="evidence" value="ECO:0007669"/>
    <property type="project" value="UniProtKB-KW"/>
</dbReference>
<dbReference type="OrthoDB" id="9808774at2"/>
<keyword evidence="12" id="KW-0648">Protein biosynthesis</keyword>
<dbReference type="Pfam" id="PF01272">
    <property type="entry name" value="GreA_GreB"/>
    <property type="match status" value="1"/>
</dbReference>
<dbReference type="InterPro" id="IPR022691">
    <property type="entry name" value="Tscrpt_elong_fac_GreA/B_N"/>
</dbReference>
<comment type="similarity">
    <text evidence="1 8 9">Belongs to the GreA/GreB family.</text>
</comment>
<keyword evidence="12" id="KW-0251">Elongation factor</keyword>
<dbReference type="Proteomes" id="UP000231194">
    <property type="component" value="Unassembled WGS sequence"/>
</dbReference>
<dbReference type="NCBIfam" id="NF001263">
    <property type="entry name" value="PRK00226.1-4"/>
    <property type="match status" value="1"/>
</dbReference>
<reference evidence="12 13" key="1">
    <citation type="submission" date="2017-11" db="EMBL/GenBank/DDBJ databases">
        <title>Bradyrhizobium forestalis sp. nov., an efficient nitrogen-fixing bacterium isolated from nodules of forest legume species in the Amazon.</title>
        <authorList>
            <person name="Costa E.M."/>
            <person name="Guimaraes A."/>
            <person name="Carvalho T.S."/>
            <person name="Rodrigues T.L."/>
            <person name="Ribeiro P.R.A."/>
            <person name="Lebbe L."/>
            <person name="Willems A."/>
            <person name="Moreira F.M.S."/>
        </authorList>
    </citation>
    <scope>NUCLEOTIDE SEQUENCE [LARGE SCALE GENOMIC DNA]</scope>
    <source>
        <strain evidence="12 13">INPA54B</strain>
    </source>
</reference>
<gene>
    <name evidence="8" type="primary">greA</name>
    <name evidence="12" type="ORF">CVM73_21205</name>
</gene>
<evidence type="ECO:0000256" key="8">
    <source>
        <dbReference type="HAMAP-Rule" id="MF_00105"/>
    </source>
</evidence>
<dbReference type="Gene3D" id="1.10.287.180">
    <property type="entry name" value="Transcription elongation factor, GreA/GreB, N-terminal domain"/>
    <property type="match status" value="1"/>
</dbReference>
<dbReference type="RefSeq" id="WP_027525218.1">
    <property type="nucleotide sequence ID" value="NZ_PGVG01000017.1"/>
</dbReference>
<proteinExistence type="inferred from homology"/>
<dbReference type="NCBIfam" id="NF001264">
    <property type="entry name" value="PRK00226.1-5"/>
    <property type="match status" value="1"/>
</dbReference>
<dbReference type="FunFam" id="3.10.50.30:FF:000001">
    <property type="entry name" value="Transcription elongation factor GreA"/>
    <property type="match status" value="1"/>
</dbReference>
<dbReference type="Pfam" id="PF03449">
    <property type="entry name" value="GreA_GreB_N"/>
    <property type="match status" value="1"/>
</dbReference>
<dbReference type="PIRSF" id="PIRSF006092">
    <property type="entry name" value="GreA_GreB"/>
    <property type="match status" value="1"/>
</dbReference>
<name>A0A2M8R6J6_9BRAD</name>
<evidence type="ECO:0000313" key="12">
    <source>
        <dbReference type="EMBL" id="PJG53419.1"/>
    </source>
</evidence>
<evidence type="ECO:0000256" key="1">
    <source>
        <dbReference type="ARBA" id="ARBA00008213"/>
    </source>
</evidence>
<dbReference type="FunFam" id="1.10.287.180:FF:000001">
    <property type="entry name" value="Transcription elongation factor GreA"/>
    <property type="match status" value="1"/>
</dbReference>
<protein>
    <recommendedName>
        <fullName evidence="2 8">Transcription elongation factor GreA</fullName>
    </recommendedName>
    <alternativeName>
        <fullName evidence="7 8">Transcript cleavage factor GreA</fullName>
    </alternativeName>
</protein>
<dbReference type="GO" id="GO:0003677">
    <property type="term" value="F:DNA binding"/>
    <property type="evidence" value="ECO:0007669"/>
    <property type="project" value="UniProtKB-UniRule"/>
</dbReference>
<evidence type="ECO:0000313" key="13">
    <source>
        <dbReference type="Proteomes" id="UP000231194"/>
    </source>
</evidence>
<dbReference type="InterPro" id="IPR018151">
    <property type="entry name" value="TF_GreA/GreB_CS"/>
</dbReference>
<evidence type="ECO:0000256" key="6">
    <source>
        <dbReference type="ARBA" id="ARBA00024916"/>
    </source>
</evidence>
<dbReference type="EMBL" id="PGVG01000017">
    <property type="protein sequence ID" value="PJG53419.1"/>
    <property type="molecule type" value="Genomic_DNA"/>
</dbReference>
<evidence type="ECO:0000256" key="2">
    <source>
        <dbReference type="ARBA" id="ARBA00013729"/>
    </source>
</evidence>
<dbReference type="InterPro" id="IPR006359">
    <property type="entry name" value="Tscrpt_elong_fac_GreA"/>
</dbReference>
<dbReference type="PANTHER" id="PTHR30437:SF4">
    <property type="entry name" value="TRANSCRIPTION ELONGATION FACTOR GREA"/>
    <property type="match status" value="1"/>
</dbReference>
<dbReference type="InterPro" id="IPR036805">
    <property type="entry name" value="Tscrpt_elong_fac_GreA/B_N_sf"/>
</dbReference>
<evidence type="ECO:0000259" key="10">
    <source>
        <dbReference type="Pfam" id="PF01272"/>
    </source>
</evidence>
<dbReference type="GO" id="GO:0006354">
    <property type="term" value="P:DNA-templated transcription elongation"/>
    <property type="evidence" value="ECO:0007669"/>
    <property type="project" value="TreeGrafter"/>
</dbReference>
<dbReference type="PANTHER" id="PTHR30437">
    <property type="entry name" value="TRANSCRIPTION ELONGATION FACTOR GREA"/>
    <property type="match status" value="1"/>
</dbReference>
<keyword evidence="4 8" id="KW-0238">DNA-binding</keyword>
<dbReference type="InterPro" id="IPR036953">
    <property type="entry name" value="GreA/GreB_C_sf"/>
</dbReference>
<evidence type="ECO:0000259" key="11">
    <source>
        <dbReference type="Pfam" id="PF03449"/>
    </source>
</evidence>
<keyword evidence="5 8" id="KW-0804">Transcription</keyword>
<evidence type="ECO:0000256" key="9">
    <source>
        <dbReference type="RuleBase" id="RU000556"/>
    </source>
</evidence>
<comment type="function">
    <text evidence="6 8 9">Necessary for efficient RNA polymerase transcription elongation past template-encoded arresting sites. The arresting sites in DNA have the property of trapping a certain fraction of elongating RNA polymerases that pass through, resulting in locked ternary complexes. Cleavage of the nascent transcript by cleavage factors such as GreA or GreB allows the resumption of elongation from the new 3'terminus. GreA releases sequences of 2 to 3 nucleotides.</text>
</comment>
<keyword evidence="3 8" id="KW-0805">Transcription regulation</keyword>
<dbReference type="AlphaFoldDB" id="A0A2M8R6J6"/>
<dbReference type="PROSITE" id="PS00829">
    <property type="entry name" value="GREAB_1"/>
    <property type="match status" value="1"/>
</dbReference>
<sequence length="157" mass="17188">MEKVPMTSAGFAALGEELKHRQSVDRPRIIEHIAEARSHGDLSENAEYHAAKEEQSHNEGRIAELEDKLARADIIDISKLSGDTIKFGATVTLVDEDTEKKTVWQIVGEVEADAKKGRISITSPLARALIGKKKGASVEVNTPGGAKAYEITKVEWR</sequence>
<dbReference type="InterPro" id="IPR023459">
    <property type="entry name" value="Tscrpt_elong_fac_GreA/B_fam"/>
</dbReference>
<dbReference type="InterPro" id="IPR001437">
    <property type="entry name" value="Tscrpt_elong_fac_GreA/B_C"/>
</dbReference>
<evidence type="ECO:0000256" key="3">
    <source>
        <dbReference type="ARBA" id="ARBA00023015"/>
    </source>
</evidence>